<name>E8RP46_ASTEC</name>
<evidence type="ECO:0000256" key="1">
    <source>
        <dbReference type="SAM" id="SignalP"/>
    </source>
</evidence>
<proteinExistence type="predicted"/>
<dbReference type="EMBL" id="CP002395">
    <property type="protein sequence ID" value="ADU13016.1"/>
    <property type="molecule type" value="Genomic_DNA"/>
</dbReference>
<reference evidence="3" key="1">
    <citation type="submission" date="2010-12" db="EMBL/GenBank/DDBJ databases">
        <title>Complete sequence of chromosome 1 of Asticcacaulis excentricus CB 48.</title>
        <authorList>
            <consortium name="US DOE Joint Genome Institute"/>
            <person name="Lucas S."/>
            <person name="Copeland A."/>
            <person name="Lapidus A."/>
            <person name="Cheng J.-F."/>
            <person name="Bruce D."/>
            <person name="Goodwin L."/>
            <person name="Pitluck S."/>
            <person name="Teshima H."/>
            <person name="Davenport K."/>
            <person name="Detter J.C."/>
            <person name="Han C."/>
            <person name="Tapia R."/>
            <person name="Land M."/>
            <person name="Hauser L."/>
            <person name="Jeffries C."/>
            <person name="Kyrpides N."/>
            <person name="Ivanova N."/>
            <person name="Ovchinnikova G."/>
            <person name="Brun Y.V."/>
            <person name="Woyke T."/>
        </authorList>
    </citation>
    <scope>NUCLEOTIDE SEQUENCE [LARGE SCALE GENOMIC DNA]</scope>
    <source>
        <strain evidence="3">ATCC 15261 / DSM 4724 / KCTC 12464 / NCIMB 9791 / VKM B-1370 / CB 48</strain>
    </source>
</reference>
<keyword evidence="3" id="KW-1185">Reference proteome</keyword>
<feature type="signal peptide" evidence="1">
    <location>
        <begin position="1"/>
        <end position="22"/>
    </location>
</feature>
<dbReference type="eggNOG" id="ENOG50335BF">
    <property type="taxonomic scope" value="Bacteria"/>
</dbReference>
<dbReference type="Proteomes" id="UP000001492">
    <property type="component" value="Chromosome 1"/>
</dbReference>
<feature type="chain" id="PRO_5003230669" description="Lipoprotein" evidence="1">
    <location>
        <begin position="23"/>
        <end position="141"/>
    </location>
</feature>
<dbReference type="KEGG" id="aex:Astex_1345"/>
<dbReference type="OrthoDB" id="6985970at2"/>
<accession>E8RP46</accession>
<evidence type="ECO:0000313" key="2">
    <source>
        <dbReference type="EMBL" id="ADU13016.1"/>
    </source>
</evidence>
<protein>
    <recommendedName>
        <fullName evidence="4">Lipoprotein</fullName>
    </recommendedName>
</protein>
<dbReference type="PROSITE" id="PS51257">
    <property type="entry name" value="PROKAR_LIPOPROTEIN"/>
    <property type="match status" value="1"/>
</dbReference>
<evidence type="ECO:0000313" key="3">
    <source>
        <dbReference type="Proteomes" id="UP000001492"/>
    </source>
</evidence>
<organism evidence="2 3">
    <name type="scientific">Asticcacaulis excentricus (strain ATCC 15261 / DSM 4724 / KCTC 12464 / NCIMB 9791 / VKM B-1370 / CB 48)</name>
    <dbReference type="NCBI Taxonomy" id="573065"/>
    <lineage>
        <taxon>Bacteria</taxon>
        <taxon>Pseudomonadati</taxon>
        <taxon>Pseudomonadota</taxon>
        <taxon>Alphaproteobacteria</taxon>
        <taxon>Caulobacterales</taxon>
        <taxon>Caulobacteraceae</taxon>
        <taxon>Asticcacaulis</taxon>
    </lineage>
</organism>
<sequence>MTSLWRPSAALFAVSVLLGACSAERSQPAAEEVAQSPLSETPASAVSSSASAFDYAGRWKGVEGTYMTVMPQLDTTYQVVIADLDGPKTYVGTLQADGLHIERNGAPAVIVPGDGEATGMKWLTEKSDCLVVAVNEGYCRD</sequence>
<gene>
    <name evidence="2" type="ordered locus">Astex_1345</name>
</gene>
<dbReference type="STRING" id="573065.Astex_1345"/>
<dbReference type="RefSeq" id="WP_013478848.1">
    <property type="nucleotide sequence ID" value="NC_014816.1"/>
</dbReference>
<evidence type="ECO:0008006" key="4">
    <source>
        <dbReference type="Google" id="ProtNLM"/>
    </source>
</evidence>
<dbReference type="HOGENOM" id="CLU_142890_0_0_5"/>
<keyword evidence="1" id="KW-0732">Signal</keyword>
<dbReference type="AlphaFoldDB" id="E8RP46"/>